<dbReference type="GO" id="GO:0050897">
    <property type="term" value="F:cobalt ion binding"/>
    <property type="evidence" value="ECO:0007669"/>
    <property type="project" value="InterPro"/>
</dbReference>
<dbReference type="GO" id="GO:0015979">
    <property type="term" value="P:photosynthesis"/>
    <property type="evidence" value="ECO:0007669"/>
    <property type="project" value="InterPro"/>
</dbReference>
<accession>A0A2S7XRC5</accession>
<dbReference type="EMBL" id="PPGH01000035">
    <property type="protein sequence ID" value="PQJ96287.1"/>
    <property type="molecule type" value="Genomic_DNA"/>
</dbReference>
<dbReference type="GO" id="GO:0015995">
    <property type="term" value="P:chlorophyll biosynthetic process"/>
    <property type="evidence" value="ECO:0007669"/>
    <property type="project" value="InterPro"/>
</dbReference>
<dbReference type="Gene3D" id="1.10.8.550">
    <property type="entry name" value="Proto-chlorophyllide reductase 57 kD subunit B"/>
    <property type="match status" value="1"/>
</dbReference>
<proteinExistence type="predicted"/>
<dbReference type="OrthoDB" id="5758337at2"/>
<dbReference type="InterPro" id="IPR009249">
    <property type="entry name" value="Ferredoxin-dep_bilin_Rdtase"/>
</dbReference>
<dbReference type="Pfam" id="PF05996">
    <property type="entry name" value="Fe_bilin_red"/>
    <property type="match status" value="1"/>
</dbReference>
<dbReference type="Pfam" id="PF08369">
    <property type="entry name" value="PCP_red"/>
    <property type="match status" value="1"/>
</dbReference>
<evidence type="ECO:0000259" key="1">
    <source>
        <dbReference type="Pfam" id="PF08369"/>
    </source>
</evidence>
<organism evidence="2 3">
    <name type="scientific">Chromatium okenii</name>
    <dbReference type="NCBI Taxonomy" id="61644"/>
    <lineage>
        <taxon>Bacteria</taxon>
        <taxon>Pseudomonadati</taxon>
        <taxon>Pseudomonadota</taxon>
        <taxon>Gammaproteobacteria</taxon>
        <taxon>Chromatiales</taxon>
        <taxon>Chromatiaceae</taxon>
        <taxon>Chromatium</taxon>
    </lineage>
</organism>
<reference evidence="2 3" key="1">
    <citation type="submission" date="2018-01" db="EMBL/GenBank/DDBJ databases">
        <title>The complete genome sequence of Chromatium okenii LaCa, a purple sulfur bacterium with a turbulent life.</title>
        <authorList>
            <person name="Luedin S.M."/>
            <person name="Liechti N."/>
            <person name="Storelli N."/>
            <person name="Danza F."/>
            <person name="Wittwer M."/>
            <person name="Pothier J.F."/>
            <person name="Tonolla M.A."/>
        </authorList>
    </citation>
    <scope>NUCLEOTIDE SEQUENCE [LARGE SCALE GENOMIC DNA]</scope>
    <source>
        <strain evidence="2 3">LaCa</strain>
    </source>
</reference>
<comment type="caution">
    <text evidence="2">The sequence shown here is derived from an EMBL/GenBank/DDBJ whole genome shotgun (WGS) entry which is preliminary data.</text>
</comment>
<evidence type="ECO:0000313" key="3">
    <source>
        <dbReference type="Proteomes" id="UP000239936"/>
    </source>
</evidence>
<protein>
    <submittedName>
        <fullName evidence="2">Protochlorophyllide oxidoreductase</fullName>
    </submittedName>
</protein>
<keyword evidence="3" id="KW-1185">Reference proteome</keyword>
<dbReference type="InterPro" id="IPR042298">
    <property type="entry name" value="P-CP_red_C"/>
</dbReference>
<dbReference type="RefSeq" id="WP_105073912.1">
    <property type="nucleotide sequence ID" value="NZ_PPGH01000035.1"/>
</dbReference>
<sequence length="316" mass="35779">MIKNNTPDPYVTLWNRCEAWFLEHLQDCMNGDDFTEYQSFRHNADTHIRARSRLYQGEKLDRVMVHQYSLKAGRSGLVIFGYPRVEYAIPCFLLHIGGMPPARTLLILDLAPIDPALDMTPFQTVAAQQRAVLGLPETQVEWLQSVTSPHLLYCPLKPLEPEQFFATFTATIETWRSAYIEPAQRDTNAAAVQRRSAAIVELKRVLLRNDPAFPVFTRAFGQSMSDVFAEAAFGGNPGVTIAEAVEPLPVPGSWINKKLGVSWNADAQERIHEAPAFLRPIIRRIIEKEAVKEEITVVTLELVLRCEKKYRSGMEL</sequence>
<dbReference type="Proteomes" id="UP000239936">
    <property type="component" value="Unassembled WGS sequence"/>
</dbReference>
<dbReference type="Gene3D" id="3.40.1500.20">
    <property type="match status" value="1"/>
</dbReference>
<dbReference type="GO" id="GO:0010024">
    <property type="term" value="P:phytochromobilin biosynthetic process"/>
    <property type="evidence" value="ECO:0007669"/>
    <property type="project" value="InterPro"/>
</dbReference>
<gene>
    <name evidence="2" type="ORF">CXB77_11055</name>
</gene>
<dbReference type="GO" id="GO:0016636">
    <property type="term" value="F:oxidoreductase activity, acting on the CH-CH group of donors, iron-sulfur protein as acceptor"/>
    <property type="evidence" value="ECO:0007669"/>
    <property type="project" value="InterPro"/>
</dbReference>
<dbReference type="AlphaFoldDB" id="A0A2S7XRC5"/>
<feature type="domain" description="Light-independent protochlorophyllide reductase subunit B-like C-terminal" evidence="1">
    <location>
        <begin position="263"/>
        <end position="304"/>
    </location>
</feature>
<name>A0A2S7XRC5_9GAMM</name>
<evidence type="ECO:0000313" key="2">
    <source>
        <dbReference type="EMBL" id="PQJ96287.1"/>
    </source>
</evidence>
<dbReference type="InterPro" id="IPR013580">
    <property type="entry name" value="LI-POR_suB-like_C"/>
</dbReference>